<organism evidence="1">
    <name type="scientific">marine sediment metagenome</name>
    <dbReference type="NCBI Taxonomy" id="412755"/>
    <lineage>
        <taxon>unclassified sequences</taxon>
        <taxon>metagenomes</taxon>
        <taxon>ecological metagenomes</taxon>
    </lineage>
</organism>
<feature type="non-terminal residue" evidence="1">
    <location>
        <position position="203"/>
    </location>
</feature>
<evidence type="ECO:0000313" key="1">
    <source>
        <dbReference type="EMBL" id="KKL08363.1"/>
    </source>
</evidence>
<proteinExistence type="predicted"/>
<gene>
    <name evidence="1" type="ORF">LCGC14_2576630</name>
</gene>
<sequence>MLGDKVLTEDRISLAYWFPILDSTGVLVPKTEWWHTNADFWPWADGQESKSASAFMRGLKQRLKKWEYPVFLRTGHTSAKHSWKDSCYIANENRLGRCVFGLVEFSLMQIFDLPLSTWVIREFLDLDVRFNAFWGDMPIATERRYFIEGGRVICSHPYWPAEAFERTHSKPEDWAARLYGMNAIEAPPSLQADSEHVSAHFDG</sequence>
<accession>A0A0F9D8D5</accession>
<name>A0A0F9D8D5_9ZZZZ</name>
<protein>
    <submittedName>
        <fullName evidence="1">Uncharacterized protein</fullName>
    </submittedName>
</protein>
<dbReference type="AlphaFoldDB" id="A0A0F9D8D5"/>
<dbReference type="EMBL" id="LAZR01042906">
    <property type="protein sequence ID" value="KKL08363.1"/>
    <property type="molecule type" value="Genomic_DNA"/>
</dbReference>
<comment type="caution">
    <text evidence="1">The sequence shown here is derived from an EMBL/GenBank/DDBJ whole genome shotgun (WGS) entry which is preliminary data.</text>
</comment>
<reference evidence="1" key="1">
    <citation type="journal article" date="2015" name="Nature">
        <title>Complex archaea that bridge the gap between prokaryotes and eukaryotes.</title>
        <authorList>
            <person name="Spang A."/>
            <person name="Saw J.H."/>
            <person name="Jorgensen S.L."/>
            <person name="Zaremba-Niedzwiedzka K."/>
            <person name="Martijn J."/>
            <person name="Lind A.E."/>
            <person name="van Eijk R."/>
            <person name="Schleper C."/>
            <person name="Guy L."/>
            <person name="Ettema T.J."/>
        </authorList>
    </citation>
    <scope>NUCLEOTIDE SEQUENCE</scope>
</reference>